<evidence type="ECO:0000313" key="5">
    <source>
        <dbReference type="Proteomes" id="UP000199495"/>
    </source>
</evidence>
<dbReference type="PANTHER" id="PTHR44591">
    <property type="entry name" value="STRESS RESPONSE REGULATOR PROTEIN 1"/>
    <property type="match status" value="1"/>
</dbReference>
<dbReference type="Pfam" id="PF00072">
    <property type="entry name" value="Response_reg"/>
    <property type="match status" value="1"/>
</dbReference>
<dbReference type="SMART" id="SM00448">
    <property type="entry name" value="REC"/>
    <property type="match status" value="1"/>
</dbReference>
<dbReference type="PROSITE" id="PS50110">
    <property type="entry name" value="RESPONSE_REGULATORY"/>
    <property type="match status" value="1"/>
</dbReference>
<protein>
    <submittedName>
        <fullName evidence="4">Response regulator receiver domain-containing protein</fullName>
    </submittedName>
</protein>
<evidence type="ECO:0000256" key="1">
    <source>
        <dbReference type="ARBA" id="ARBA00022553"/>
    </source>
</evidence>
<feature type="modified residue" description="4-aspartylphosphate" evidence="2">
    <location>
        <position position="81"/>
    </location>
</feature>
<dbReference type="GO" id="GO:0000160">
    <property type="term" value="P:phosphorelay signal transduction system"/>
    <property type="evidence" value="ECO:0007669"/>
    <property type="project" value="InterPro"/>
</dbReference>
<dbReference type="AlphaFoldDB" id="A0A1G7SMG4"/>
<sequence length="142" mass="15565">MAGDLNVMVLKPDQSTLEICIVLTPDNIHPLVLVVEDEPLVRMDITLALVDAGFSVIEVPDADEALELLESRNSIRLVFTDVELPGTLNGLDLAHTIKARWPQIAVLVTSGRVTVEDEDADLFIPKPYDTSMVIDQARSFAV</sequence>
<evidence type="ECO:0000313" key="4">
    <source>
        <dbReference type="EMBL" id="SDG23440.1"/>
    </source>
</evidence>
<dbReference type="PANTHER" id="PTHR44591:SF18">
    <property type="entry name" value="REGULATORY PROTEIN"/>
    <property type="match status" value="1"/>
</dbReference>
<proteinExistence type="predicted"/>
<dbReference type="Proteomes" id="UP000199495">
    <property type="component" value="Unassembled WGS sequence"/>
</dbReference>
<evidence type="ECO:0000259" key="3">
    <source>
        <dbReference type="PROSITE" id="PS50110"/>
    </source>
</evidence>
<dbReference type="Gene3D" id="3.40.50.2300">
    <property type="match status" value="1"/>
</dbReference>
<dbReference type="EMBL" id="FNCS01000001">
    <property type="protein sequence ID" value="SDG23440.1"/>
    <property type="molecule type" value="Genomic_DNA"/>
</dbReference>
<reference evidence="4 5" key="1">
    <citation type="submission" date="2016-10" db="EMBL/GenBank/DDBJ databases">
        <authorList>
            <person name="de Groot N.N."/>
        </authorList>
    </citation>
    <scope>NUCLEOTIDE SEQUENCE [LARGE SCALE GENOMIC DNA]</scope>
    <source>
        <strain evidence="4 5">CGMCC 1.10267</strain>
    </source>
</reference>
<dbReference type="InterPro" id="IPR050595">
    <property type="entry name" value="Bact_response_regulator"/>
</dbReference>
<dbReference type="InterPro" id="IPR011006">
    <property type="entry name" value="CheY-like_superfamily"/>
</dbReference>
<accession>A0A1G7SMG4</accession>
<evidence type="ECO:0000256" key="2">
    <source>
        <dbReference type="PROSITE-ProRule" id="PRU00169"/>
    </source>
</evidence>
<gene>
    <name evidence="4" type="ORF">SAMN04487974_101563</name>
</gene>
<dbReference type="STRING" id="440168.SAMN04487974_101563"/>
<keyword evidence="5" id="KW-1185">Reference proteome</keyword>
<keyword evidence="1 2" id="KW-0597">Phosphoprotein</keyword>
<dbReference type="SUPFAM" id="SSF52172">
    <property type="entry name" value="CheY-like"/>
    <property type="match status" value="1"/>
</dbReference>
<name>A0A1G7SMG4_9HYPH</name>
<dbReference type="InterPro" id="IPR001789">
    <property type="entry name" value="Sig_transdc_resp-reg_receiver"/>
</dbReference>
<feature type="domain" description="Response regulatory" evidence="3">
    <location>
        <begin position="31"/>
        <end position="141"/>
    </location>
</feature>
<organism evidence="4 5">
    <name type="scientific">Pelagibacterium luteolum</name>
    <dbReference type="NCBI Taxonomy" id="440168"/>
    <lineage>
        <taxon>Bacteria</taxon>
        <taxon>Pseudomonadati</taxon>
        <taxon>Pseudomonadota</taxon>
        <taxon>Alphaproteobacteria</taxon>
        <taxon>Hyphomicrobiales</taxon>
        <taxon>Devosiaceae</taxon>
        <taxon>Pelagibacterium</taxon>
    </lineage>
</organism>